<proteinExistence type="predicted"/>
<evidence type="ECO:0000313" key="2">
    <source>
        <dbReference type="Proteomes" id="UP000265520"/>
    </source>
</evidence>
<sequence length="34" mass="3807">GDSGREPYLTAHNQLLAHAAAARLYKTKYQVFCL</sequence>
<dbReference type="Proteomes" id="UP000265520">
    <property type="component" value="Unassembled WGS sequence"/>
</dbReference>
<evidence type="ECO:0000313" key="1">
    <source>
        <dbReference type="EMBL" id="MCI44163.1"/>
    </source>
</evidence>
<protein>
    <submittedName>
        <fullName evidence="1">Linamarase</fullName>
    </submittedName>
</protein>
<dbReference type="SUPFAM" id="SSF51445">
    <property type="entry name" value="(Trans)glycosidases"/>
    <property type="match status" value="1"/>
</dbReference>
<reference evidence="1 2" key="1">
    <citation type="journal article" date="2018" name="Front. Plant Sci.">
        <title>Red Clover (Trifolium pratense) and Zigzag Clover (T. medium) - A Picture of Genomic Similarities and Differences.</title>
        <authorList>
            <person name="Dluhosova J."/>
            <person name="Istvanek J."/>
            <person name="Nedelnik J."/>
            <person name="Repkova J."/>
        </authorList>
    </citation>
    <scope>NUCLEOTIDE SEQUENCE [LARGE SCALE GENOMIC DNA]</scope>
    <source>
        <strain evidence="2">cv. 10/8</strain>
        <tissue evidence="1">Leaf</tissue>
    </source>
</reference>
<dbReference type="Gene3D" id="3.20.20.80">
    <property type="entry name" value="Glycosidases"/>
    <property type="match status" value="1"/>
</dbReference>
<organism evidence="1 2">
    <name type="scientific">Trifolium medium</name>
    <dbReference type="NCBI Taxonomy" id="97028"/>
    <lineage>
        <taxon>Eukaryota</taxon>
        <taxon>Viridiplantae</taxon>
        <taxon>Streptophyta</taxon>
        <taxon>Embryophyta</taxon>
        <taxon>Tracheophyta</taxon>
        <taxon>Spermatophyta</taxon>
        <taxon>Magnoliopsida</taxon>
        <taxon>eudicotyledons</taxon>
        <taxon>Gunneridae</taxon>
        <taxon>Pentapetalae</taxon>
        <taxon>rosids</taxon>
        <taxon>fabids</taxon>
        <taxon>Fabales</taxon>
        <taxon>Fabaceae</taxon>
        <taxon>Papilionoideae</taxon>
        <taxon>50 kb inversion clade</taxon>
        <taxon>NPAAA clade</taxon>
        <taxon>Hologalegina</taxon>
        <taxon>IRL clade</taxon>
        <taxon>Trifolieae</taxon>
        <taxon>Trifolium</taxon>
    </lineage>
</organism>
<comment type="caution">
    <text evidence="1">The sequence shown here is derived from an EMBL/GenBank/DDBJ whole genome shotgun (WGS) entry which is preliminary data.</text>
</comment>
<name>A0A392S5F1_9FABA</name>
<dbReference type="InterPro" id="IPR017853">
    <property type="entry name" value="GH"/>
</dbReference>
<dbReference type="AlphaFoldDB" id="A0A392S5F1"/>
<keyword evidence="2" id="KW-1185">Reference proteome</keyword>
<dbReference type="EMBL" id="LXQA010326889">
    <property type="protein sequence ID" value="MCI44163.1"/>
    <property type="molecule type" value="Genomic_DNA"/>
</dbReference>
<accession>A0A392S5F1</accession>
<feature type="non-terminal residue" evidence="1">
    <location>
        <position position="1"/>
    </location>
</feature>